<proteinExistence type="predicted"/>
<sequence length="73" mass="7837">MNNALRDPVSDPVISPEVSKSPEQRLADYEDAMKSAVAKFGLEATQRRVNAAQVADPDLSAVDAVINLAKEPD</sequence>
<dbReference type="KEGG" id="lxl:KDY119_01384"/>
<evidence type="ECO:0000313" key="3">
    <source>
        <dbReference type="Proteomes" id="UP000326702"/>
    </source>
</evidence>
<protein>
    <submittedName>
        <fullName evidence="2">Uncharacterized protein</fullName>
    </submittedName>
</protein>
<dbReference type="Proteomes" id="UP000326702">
    <property type="component" value="Chromosome"/>
</dbReference>
<dbReference type="AlphaFoldDB" id="A0A5P9Q8W3"/>
<organism evidence="2 3">
    <name type="scientific">Luteimicrobium xylanilyticum</name>
    <dbReference type="NCBI Taxonomy" id="1133546"/>
    <lineage>
        <taxon>Bacteria</taxon>
        <taxon>Bacillati</taxon>
        <taxon>Actinomycetota</taxon>
        <taxon>Actinomycetes</taxon>
        <taxon>Micrococcales</taxon>
        <taxon>Luteimicrobium</taxon>
    </lineage>
</organism>
<reference evidence="2 3" key="1">
    <citation type="submission" date="2019-10" db="EMBL/GenBank/DDBJ databases">
        <title>Genome sequence of Luteimicrobium xylanilyticum HY-24.</title>
        <authorList>
            <person name="Kim D.Y."/>
            <person name="Park H.-Y."/>
        </authorList>
    </citation>
    <scope>NUCLEOTIDE SEQUENCE [LARGE SCALE GENOMIC DNA]</scope>
    <source>
        <strain evidence="2 3">HY-24</strain>
    </source>
</reference>
<keyword evidence="3" id="KW-1185">Reference proteome</keyword>
<dbReference type="EMBL" id="CP045529">
    <property type="protein sequence ID" value="QFU97878.1"/>
    <property type="molecule type" value="Genomic_DNA"/>
</dbReference>
<evidence type="ECO:0000313" key="2">
    <source>
        <dbReference type="EMBL" id="QFU97878.1"/>
    </source>
</evidence>
<feature type="region of interest" description="Disordered" evidence="1">
    <location>
        <begin position="1"/>
        <end position="23"/>
    </location>
</feature>
<name>A0A5P9Q8W3_9MICO</name>
<gene>
    <name evidence="2" type="ORF">KDY119_01384</name>
</gene>
<evidence type="ECO:0000256" key="1">
    <source>
        <dbReference type="SAM" id="MobiDB-lite"/>
    </source>
</evidence>
<accession>A0A5P9Q8W3</accession>